<dbReference type="PANTHER" id="PTHR43752">
    <property type="entry name" value="BNR/ASP-BOX REPEAT FAMILY PROTEIN"/>
    <property type="match status" value="1"/>
</dbReference>
<dbReference type="PANTHER" id="PTHR43752:SF2">
    <property type="entry name" value="BNR_ASP-BOX REPEAT FAMILY PROTEIN"/>
    <property type="match status" value="1"/>
</dbReference>
<name>A0A972K5A4_9BACL</name>
<evidence type="ECO:0000313" key="3">
    <source>
        <dbReference type="Proteomes" id="UP000641588"/>
    </source>
</evidence>
<proteinExistence type="predicted"/>
<organism evidence="2 3">
    <name type="scientific">Paenibacillus foliorum</name>
    <dbReference type="NCBI Taxonomy" id="2654974"/>
    <lineage>
        <taxon>Bacteria</taxon>
        <taxon>Bacillati</taxon>
        <taxon>Bacillota</taxon>
        <taxon>Bacilli</taxon>
        <taxon>Bacillales</taxon>
        <taxon>Paenibacillaceae</taxon>
        <taxon>Paenibacillus</taxon>
    </lineage>
</organism>
<dbReference type="EMBL" id="WHOD01000102">
    <property type="protein sequence ID" value="NOU96847.1"/>
    <property type="molecule type" value="Genomic_DNA"/>
</dbReference>
<accession>A0A972K5A4</accession>
<dbReference type="RefSeq" id="WP_171655083.1">
    <property type="nucleotide sequence ID" value="NZ_WHOD01000102.1"/>
</dbReference>
<sequence>MNYINVVNEFIFEDDRPFISCHASTLELLPGGGVIAAWFGGTKEKAGDVAIWISHRGNDGWTKPIKVADQENVPHWNPVLFRRPDGILFLYYKVGSDIAEWETMVIQSSDNGLSWTAPVLLVEGDQGGRGPVKNKPILLHDGTIAAPASLEPAWDAFVDLSSDGGATWTRSEIVPLDRSNLKGLKGQGIIQPTLWESQPYVLHMLLRSTEGVIYRSDSVDGGRNWCTAYPTELPNNNSGIDLVKLNNGLLALVYNPTQLEEGKHKGPRTPLVIRFSNDNGVTWENERLLDQGEKQYSYPAIVADGDDLYITYTWKRERIAFHKLTKMV</sequence>
<dbReference type="Proteomes" id="UP000641588">
    <property type="component" value="Unassembled WGS sequence"/>
</dbReference>
<dbReference type="InterPro" id="IPR011040">
    <property type="entry name" value="Sialidase"/>
</dbReference>
<dbReference type="InterPro" id="IPR036278">
    <property type="entry name" value="Sialidase_sf"/>
</dbReference>
<protein>
    <submittedName>
        <fullName evidence="2">Neuraminidase (Sialidase)</fullName>
    </submittedName>
</protein>
<reference evidence="2" key="1">
    <citation type="submission" date="2019-10" db="EMBL/GenBank/DDBJ databases">
        <title>Description of Paenibacillus glebae sp. nov.</title>
        <authorList>
            <person name="Carlier A."/>
            <person name="Qi S."/>
        </authorList>
    </citation>
    <scope>NUCLEOTIDE SEQUENCE</scope>
    <source>
        <strain evidence="2">LMG 31456</strain>
    </source>
</reference>
<gene>
    <name evidence="2" type="ORF">GC093_27025</name>
</gene>
<dbReference type="Pfam" id="PF13088">
    <property type="entry name" value="BNR_2"/>
    <property type="match status" value="1"/>
</dbReference>
<dbReference type="AlphaFoldDB" id="A0A972K5A4"/>
<keyword evidence="3" id="KW-1185">Reference proteome</keyword>
<feature type="domain" description="Sialidase" evidence="1">
    <location>
        <begin position="34"/>
        <end position="310"/>
    </location>
</feature>
<evidence type="ECO:0000259" key="1">
    <source>
        <dbReference type="Pfam" id="PF13088"/>
    </source>
</evidence>
<dbReference type="CDD" id="cd15482">
    <property type="entry name" value="Sialidase_non-viral"/>
    <property type="match status" value="1"/>
</dbReference>
<evidence type="ECO:0000313" key="2">
    <source>
        <dbReference type="EMBL" id="NOU96847.1"/>
    </source>
</evidence>
<dbReference type="SUPFAM" id="SSF50939">
    <property type="entry name" value="Sialidases"/>
    <property type="match status" value="1"/>
</dbReference>
<comment type="caution">
    <text evidence="2">The sequence shown here is derived from an EMBL/GenBank/DDBJ whole genome shotgun (WGS) entry which is preliminary data.</text>
</comment>
<dbReference type="Gene3D" id="2.120.10.10">
    <property type="match status" value="1"/>
</dbReference>